<comment type="caution">
    <text evidence="2">The sequence shown here is derived from an EMBL/GenBank/DDBJ whole genome shotgun (WGS) entry which is preliminary data.</text>
</comment>
<keyword evidence="3" id="KW-1185">Reference proteome</keyword>
<reference evidence="2" key="2">
    <citation type="submission" date="2011-01" db="EMBL/GenBank/DDBJ databases">
        <title>The Non-contiguous Finished genome of Clostridium papyrosolvens.</title>
        <authorList>
            <person name="Lucas S."/>
            <person name="Copeland A."/>
            <person name="Lapidus A."/>
            <person name="Cheng J.-F."/>
            <person name="Goodwin L."/>
            <person name="Pitluck S."/>
            <person name="Misra M."/>
            <person name="Chertkov O."/>
            <person name="Detter J.C."/>
            <person name="Han C."/>
            <person name="Tapia R."/>
            <person name="Land M."/>
            <person name="Hauser L."/>
            <person name="Kyrpides N."/>
            <person name="Ivanova N."/>
            <person name="Pagani I."/>
            <person name="Mouttaki H."/>
            <person name="He Z."/>
            <person name="Zhou J."/>
            <person name="Hemme C.L."/>
            <person name="Woyke T."/>
        </authorList>
    </citation>
    <scope>NUCLEOTIDE SEQUENCE [LARGE SCALE GENOMIC DNA]</scope>
    <source>
        <strain evidence="2">DSM 2782</strain>
    </source>
</reference>
<organism evidence="2 3">
    <name type="scientific">Ruminiclostridium papyrosolvens DSM 2782</name>
    <dbReference type="NCBI Taxonomy" id="588581"/>
    <lineage>
        <taxon>Bacteria</taxon>
        <taxon>Bacillati</taxon>
        <taxon>Bacillota</taxon>
        <taxon>Clostridia</taxon>
        <taxon>Eubacteriales</taxon>
        <taxon>Oscillospiraceae</taxon>
        <taxon>Ruminiclostridium</taxon>
    </lineage>
</organism>
<feature type="transmembrane region" description="Helical" evidence="1">
    <location>
        <begin position="23"/>
        <end position="43"/>
    </location>
</feature>
<feature type="transmembrane region" description="Helical" evidence="1">
    <location>
        <begin position="120"/>
        <end position="141"/>
    </location>
</feature>
<sequence>MEKDLKLALISEVREDLRTIEQIQITLVLSYYGFFTLIVSVMLSNNINVFKASLINTIVFTLLFVLGIVLQMIQISYKYWQSHYLKLLKTWISEFKIDDSELPVWLASEYKKMTPWSINLILRISTISLTVISFIVLIFYISRLVIKI</sequence>
<gene>
    <name evidence="2" type="ORF">Cpap_3040</name>
</gene>
<dbReference type="EMBL" id="ACXX02000003">
    <property type="protein sequence ID" value="EGD48617.1"/>
    <property type="molecule type" value="Genomic_DNA"/>
</dbReference>
<dbReference type="AlphaFoldDB" id="F1TAS4"/>
<feature type="transmembrane region" description="Helical" evidence="1">
    <location>
        <begin position="55"/>
        <end position="77"/>
    </location>
</feature>
<evidence type="ECO:0000256" key="1">
    <source>
        <dbReference type="SAM" id="Phobius"/>
    </source>
</evidence>
<evidence type="ECO:0000313" key="3">
    <source>
        <dbReference type="Proteomes" id="UP000003860"/>
    </source>
</evidence>
<keyword evidence="1" id="KW-0812">Transmembrane</keyword>
<keyword evidence="1" id="KW-1133">Transmembrane helix</keyword>
<proteinExistence type="predicted"/>
<evidence type="ECO:0000313" key="2">
    <source>
        <dbReference type="EMBL" id="EGD48617.1"/>
    </source>
</evidence>
<name>F1TAS4_9FIRM</name>
<reference evidence="2" key="1">
    <citation type="submission" date="2009-07" db="EMBL/GenBank/DDBJ databases">
        <authorList>
            <consortium name="US DOE Joint Genome Institute (JGI-PGF)"/>
            <person name="Lucas S."/>
            <person name="Copeland A."/>
            <person name="Lapidus A."/>
            <person name="Glavina del Rio T."/>
            <person name="Tice H."/>
            <person name="Bruce D."/>
            <person name="Goodwin L."/>
            <person name="Pitluck S."/>
            <person name="Larimer F."/>
            <person name="Land M.L."/>
            <person name="Mouttaki H."/>
            <person name="He Z."/>
            <person name="Zhou J."/>
            <person name="Hemme C.L."/>
        </authorList>
    </citation>
    <scope>NUCLEOTIDE SEQUENCE [LARGE SCALE GENOMIC DNA]</scope>
    <source>
        <strain evidence="2">DSM 2782</strain>
    </source>
</reference>
<keyword evidence="1" id="KW-0472">Membrane</keyword>
<dbReference type="Proteomes" id="UP000003860">
    <property type="component" value="Unassembled WGS sequence"/>
</dbReference>
<dbReference type="RefSeq" id="WP_004617785.1">
    <property type="nucleotide sequence ID" value="NZ_ACXX02000003.1"/>
</dbReference>
<accession>F1TAS4</accession>
<dbReference type="STRING" id="588581.Cpap_3040"/>
<protein>
    <submittedName>
        <fullName evidence="2">Uncharacterized protein</fullName>
    </submittedName>
</protein>